<dbReference type="AlphaFoldDB" id="A0A1I4HWU6"/>
<gene>
    <name evidence="1" type="ORF">SAMN04488004_12035</name>
</gene>
<organism evidence="1 2">
    <name type="scientific">Loktanella salsilacus</name>
    <dbReference type="NCBI Taxonomy" id="195913"/>
    <lineage>
        <taxon>Bacteria</taxon>
        <taxon>Pseudomonadati</taxon>
        <taxon>Pseudomonadota</taxon>
        <taxon>Alphaproteobacteria</taxon>
        <taxon>Rhodobacterales</taxon>
        <taxon>Roseobacteraceae</taxon>
        <taxon>Loktanella</taxon>
    </lineage>
</organism>
<evidence type="ECO:0000313" key="1">
    <source>
        <dbReference type="EMBL" id="SFL46203.1"/>
    </source>
</evidence>
<name>A0A1I4HWU6_9RHOB</name>
<keyword evidence="2" id="KW-1185">Reference proteome</keyword>
<evidence type="ECO:0000313" key="2">
    <source>
        <dbReference type="Proteomes" id="UP000199550"/>
    </source>
</evidence>
<accession>A0A1I4HWU6</accession>
<dbReference type="STRING" id="195913.SAMN04488004_12035"/>
<dbReference type="EMBL" id="FOTF01000020">
    <property type="protein sequence ID" value="SFL46203.1"/>
    <property type="molecule type" value="Genomic_DNA"/>
</dbReference>
<dbReference type="Proteomes" id="UP000199550">
    <property type="component" value="Unassembled WGS sequence"/>
</dbReference>
<proteinExistence type="predicted"/>
<dbReference type="RefSeq" id="WP_090190941.1">
    <property type="nucleotide sequence ID" value="NZ_FOTF01000020.1"/>
</dbReference>
<reference evidence="1 2" key="1">
    <citation type="submission" date="2016-10" db="EMBL/GenBank/DDBJ databases">
        <authorList>
            <person name="de Groot N.N."/>
        </authorList>
    </citation>
    <scope>NUCLEOTIDE SEQUENCE [LARGE SCALE GENOMIC DNA]</scope>
    <source>
        <strain evidence="1 2">DSM 16199</strain>
    </source>
</reference>
<protein>
    <recommendedName>
        <fullName evidence="3">Phage integrase family protein</fullName>
    </recommendedName>
</protein>
<evidence type="ECO:0008006" key="3">
    <source>
        <dbReference type="Google" id="ProtNLM"/>
    </source>
</evidence>
<sequence>MDKSGRPVHQHAIADEMRKVKSEMQHPDALNYVMHGLRKNATIELYQSGRDEEMVKAVTGRSGV</sequence>
<dbReference type="OrthoDB" id="7510934at2"/>